<dbReference type="STRING" id="1391654.AKJ09_09576"/>
<feature type="domain" description="PLD phosphodiesterase" evidence="1">
    <location>
        <begin position="126"/>
        <end position="153"/>
    </location>
</feature>
<proteinExistence type="predicted"/>
<dbReference type="GO" id="GO:0030572">
    <property type="term" value="F:phosphatidyltransferase activity"/>
    <property type="evidence" value="ECO:0007669"/>
    <property type="project" value="UniProtKB-ARBA"/>
</dbReference>
<dbReference type="KEGG" id="llu:AKJ09_09576"/>
<accession>A0A0K1QB02</accession>
<dbReference type="PANTHER" id="PTHR21248:SF22">
    <property type="entry name" value="PHOSPHOLIPASE D"/>
    <property type="match status" value="1"/>
</dbReference>
<dbReference type="SUPFAM" id="SSF56024">
    <property type="entry name" value="Phospholipase D/nuclease"/>
    <property type="match status" value="2"/>
</dbReference>
<sequence>MTTAMPKPWWAPTEVFGPWFDIDDDKVRLLRDGAEAFPAMLEAIARAEREILLEMYWVGDDEVGAKFREALAEKARAGVTVRVIYDAIGSLAITDGFWYPVAAAGGEVRDYHPVSPFRPSFELAHVERRDHRKILVVDGENGFTGGINLARPWLPSEVGGEGWRDDMIEVRGRVAKELRTLFYKTWRRVWLRSLAQAPGGPNLPHDLVPLSKKPKGRVYVLSSLRRSRRNVRKEYLTRINRAVKSIDIANSYFIPDRSVRGALFRAVARGVRVRVLVPHKSDVAVVQFALEAMYEALLRNGVEVYCHAGPMMHAKTAIIDDTFVTIGSYNLDERSRTKNLEVNVAIVDAPFASYVRRWFDRDVAAAMRIDLFEWRARPLLRRGVEYMAYALRKLW</sequence>
<protein>
    <submittedName>
        <fullName evidence="2">Cardiolipin synthetase</fullName>
    </submittedName>
</protein>
<dbReference type="GO" id="GO:0032049">
    <property type="term" value="P:cardiolipin biosynthetic process"/>
    <property type="evidence" value="ECO:0007669"/>
    <property type="project" value="UniProtKB-ARBA"/>
</dbReference>
<dbReference type="Proteomes" id="UP000064967">
    <property type="component" value="Chromosome"/>
</dbReference>
<dbReference type="PANTHER" id="PTHR21248">
    <property type="entry name" value="CARDIOLIPIN SYNTHASE"/>
    <property type="match status" value="1"/>
</dbReference>
<dbReference type="InterPro" id="IPR001736">
    <property type="entry name" value="PLipase_D/transphosphatidylase"/>
</dbReference>
<evidence type="ECO:0000259" key="1">
    <source>
        <dbReference type="PROSITE" id="PS50035"/>
    </source>
</evidence>
<evidence type="ECO:0000313" key="3">
    <source>
        <dbReference type="Proteomes" id="UP000064967"/>
    </source>
</evidence>
<reference evidence="2 3" key="1">
    <citation type="submission" date="2015-08" db="EMBL/GenBank/DDBJ databases">
        <authorList>
            <person name="Babu N.S."/>
            <person name="Beckwith C.J."/>
            <person name="Beseler K.G."/>
            <person name="Brison A."/>
            <person name="Carone J.V."/>
            <person name="Caskin T.P."/>
            <person name="Diamond M."/>
            <person name="Durham M.E."/>
            <person name="Foxe J.M."/>
            <person name="Go M."/>
            <person name="Henderson B.A."/>
            <person name="Jones I.B."/>
            <person name="McGettigan J.A."/>
            <person name="Micheletti S.J."/>
            <person name="Nasrallah M.E."/>
            <person name="Ortiz D."/>
            <person name="Piller C.R."/>
            <person name="Privatt S.R."/>
            <person name="Schneider S.L."/>
            <person name="Sharp S."/>
            <person name="Smith T.C."/>
            <person name="Stanton J.D."/>
            <person name="Ullery H.E."/>
            <person name="Wilson R.J."/>
            <person name="Serrano M.G."/>
            <person name="Buck G."/>
            <person name="Lee V."/>
            <person name="Wang Y."/>
            <person name="Carvalho R."/>
            <person name="Voegtly L."/>
            <person name="Shi R."/>
            <person name="Duckworth R."/>
            <person name="Johnson A."/>
            <person name="Loviza R."/>
            <person name="Walstead R."/>
            <person name="Shah Z."/>
            <person name="Kiflezghi M."/>
            <person name="Wade K."/>
            <person name="Ball S.L."/>
            <person name="Bradley K.W."/>
            <person name="Asai D.J."/>
            <person name="Bowman C.A."/>
            <person name="Russell D.A."/>
            <person name="Pope W.H."/>
            <person name="Jacobs-Sera D."/>
            <person name="Hendrix R.W."/>
            <person name="Hatfull G.F."/>
        </authorList>
    </citation>
    <scope>NUCLEOTIDE SEQUENCE [LARGE SCALE GENOMIC DNA]</scope>
    <source>
        <strain evidence="2 3">DSM 27648</strain>
    </source>
</reference>
<organism evidence="2 3">
    <name type="scientific">Labilithrix luteola</name>
    <dbReference type="NCBI Taxonomy" id="1391654"/>
    <lineage>
        <taxon>Bacteria</taxon>
        <taxon>Pseudomonadati</taxon>
        <taxon>Myxococcota</taxon>
        <taxon>Polyangia</taxon>
        <taxon>Polyangiales</taxon>
        <taxon>Labilitrichaceae</taxon>
        <taxon>Labilithrix</taxon>
    </lineage>
</organism>
<dbReference type="InterPro" id="IPR025202">
    <property type="entry name" value="PLD-like_dom"/>
</dbReference>
<dbReference type="AlphaFoldDB" id="A0A0K1QB02"/>
<dbReference type="PROSITE" id="PS50035">
    <property type="entry name" value="PLD"/>
    <property type="match status" value="2"/>
</dbReference>
<gene>
    <name evidence="2" type="ORF">AKJ09_09576</name>
</gene>
<dbReference type="CDD" id="cd09159">
    <property type="entry name" value="PLDc_ybhO_like_2"/>
    <property type="match status" value="1"/>
</dbReference>
<dbReference type="CDD" id="cd09110">
    <property type="entry name" value="PLDc_CLS_1"/>
    <property type="match status" value="1"/>
</dbReference>
<dbReference type="PATRIC" id="fig|1391654.3.peg.9702"/>
<feature type="domain" description="PLD phosphodiesterase" evidence="1">
    <location>
        <begin position="308"/>
        <end position="335"/>
    </location>
</feature>
<name>A0A0K1QB02_9BACT</name>
<dbReference type="Gene3D" id="3.30.870.10">
    <property type="entry name" value="Endonuclease Chain A"/>
    <property type="match status" value="2"/>
</dbReference>
<dbReference type="RefSeq" id="WP_169928355.1">
    <property type="nucleotide sequence ID" value="NZ_CP012333.1"/>
</dbReference>
<dbReference type="SMART" id="SM00155">
    <property type="entry name" value="PLDc"/>
    <property type="match status" value="2"/>
</dbReference>
<evidence type="ECO:0000313" key="2">
    <source>
        <dbReference type="EMBL" id="AKV02913.1"/>
    </source>
</evidence>
<dbReference type="EMBL" id="CP012333">
    <property type="protein sequence ID" value="AKV02913.1"/>
    <property type="molecule type" value="Genomic_DNA"/>
</dbReference>
<dbReference type="Pfam" id="PF13091">
    <property type="entry name" value="PLDc_2"/>
    <property type="match status" value="2"/>
</dbReference>
<keyword evidence="3" id="KW-1185">Reference proteome</keyword>